<dbReference type="KEGG" id="pco:PHACADRAFT_53771"/>
<organism evidence="1 2">
    <name type="scientific">Phanerochaete carnosa (strain HHB-10118-sp)</name>
    <name type="common">White-rot fungus</name>
    <name type="synonym">Peniophora carnosa</name>
    <dbReference type="NCBI Taxonomy" id="650164"/>
    <lineage>
        <taxon>Eukaryota</taxon>
        <taxon>Fungi</taxon>
        <taxon>Dikarya</taxon>
        <taxon>Basidiomycota</taxon>
        <taxon>Agaricomycotina</taxon>
        <taxon>Agaricomycetes</taxon>
        <taxon>Polyporales</taxon>
        <taxon>Phanerochaetaceae</taxon>
        <taxon>Phanerochaete</taxon>
    </lineage>
</organism>
<dbReference type="OrthoDB" id="1470350at2759"/>
<protein>
    <submittedName>
        <fullName evidence="1">Uncharacterized protein</fullName>
    </submittedName>
</protein>
<proteinExistence type="predicted"/>
<evidence type="ECO:0000313" key="2">
    <source>
        <dbReference type="Proteomes" id="UP000008370"/>
    </source>
</evidence>
<dbReference type="InParanoid" id="K5VCX6"/>
<reference evidence="1 2" key="1">
    <citation type="journal article" date="2012" name="BMC Genomics">
        <title>Comparative genomics of the white-rot fungi, Phanerochaete carnosa and P. chrysosporium, to elucidate the genetic basis of the distinct wood types they colonize.</title>
        <authorList>
            <person name="Suzuki H."/>
            <person name="MacDonald J."/>
            <person name="Syed K."/>
            <person name="Salamov A."/>
            <person name="Hori C."/>
            <person name="Aerts A."/>
            <person name="Henrissat B."/>
            <person name="Wiebenga A."/>
            <person name="vanKuyk P.A."/>
            <person name="Barry K."/>
            <person name="Lindquist E."/>
            <person name="LaButti K."/>
            <person name="Lapidus A."/>
            <person name="Lucas S."/>
            <person name="Coutinho P."/>
            <person name="Gong Y."/>
            <person name="Samejima M."/>
            <person name="Mahadevan R."/>
            <person name="Abou-Zaid M."/>
            <person name="de Vries R.P."/>
            <person name="Igarashi K."/>
            <person name="Yadav J.S."/>
            <person name="Grigoriev I.V."/>
            <person name="Master E.R."/>
        </authorList>
    </citation>
    <scope>NUCLEOTIDE SEQUENCE [LARGE SCALE GENOMIC DNA]</scope>
    <source>
        <strain evidence="1 2">HHB-10118-sp</strain>
    </source>
</reference>
<dbReference type="RefSeq" id="XP_007402496.1">
    <property type="nucleotide sequence ID" value="XM_007402434.1"/>
</dbReference>
<dbReference type="GeneID" id="18920004"/>
<dbReference type="AlphaFoldDB" id="K5VCX6"/>
<dbReference type="HOGENOM" id="CLU_2873925_0_0_1"/>
<feature type="non-terminal residue" evidence="1">
    <location>
        <position position="64"/>
    </location>
</feature>
<dbReference type="EMBL" id="JH930621">
    <property type="protein sequence ID" value="EKM48953.1"/>
    <property type="molecule type" value="Genomic_DNA"/>
</dbReference>
<sequence>SAAGHAPADGPAVVVTASYEGQPADNAAHCVEQLSNLIGEQLSEVFQAVSRYGSRNCILPYQRI</sequence>
<accession>K5VCX6</accession>
<dbReference type="Proteomes" id="UP000008370">
    <property type="component" value="Unassembled WGS sequence"/>
</dbReference>
<evidence type="ECO:0000313" key="1">
    <source>
        <dbReference type="EMBL" id="EKM48953.1"/>
    </source>
</evidence>
<name>K5VCX6_PHACS</name>
<gene>
    <name evidence="1" type="ORF">PHACADRAFT_53771</name>
</gene>
<keyword evidence="2" id="KW-1185">Reference proteome</keyword>
<feature type="non-terminal residue" evidence="1">
    <location>
        <position position="1"/>
    </location>
</feature>